<dbReference type="EnsemblBacteria" id="BAC45289">
    <property type="protein sequence ID" value="BAC45289"/>
    <property type="gene ID" value="BAC45289"/>
</dbReference>
<reference evidence="3" key="1">
    <citation type="journal article" date="2002" name="DNA Res.">
        <title>Complete genomic sequence of nitrogen-fixing symbiotic bacterium Bradyrhizobium japonicum USDA110.</title>
        <authorList>
            <person name="Kaneko T."/>
            <person name="Nakamura Y."/>
            <person name="Sato S."/>
            <person name="Minamisawa K."/>
            <person name="Uchiumi T."/>
            <person name="Sasamoto S."/>
            <person name="Watanabe A."/>
            <person name="Idesawa K."/>
            <person name="Iriguchi M."/>
            <person name="Kawashima K."/>
            <person name="Kohara M."/>
            <person name="Matsumoto M."/>
            <person name="Shimpo S."/>
            <person name="Tsuruoka H."/>
            <person name="Wada T."/>
            <person name="Yamada M."/>
            <person name="Tabata S."/>
        </authorList>
    </citation>
    <scope>NUCLEOTIDE SEQUENCE [LARGE SCALE GENOMIC DNA]</scope>
    <source>
        <strain evidence="3">JCM 10833 / BCRC 13528 / IAM 13628 / NBRC 14792 / USDA 110</strain>
    </source>
</reference>
<dbReference type="AntiFam" id="ANF00239">
    <property type="entry name" value="Shadow ORF (opposite y4bM)"/>
</dbReference>
<accession>Q89YD0</accession>
<sequence>MAITPISHPNAVRRWRGVATSAMSISNVYKEVKARSSSATQPSAVAPREGKRLEQPRQPLTEHGAVVAAGLVAQGASNPALADAGRADDEQVLMPVDPLAGDELLEQRLVEPARRLHVDSRSSPN</sequence>
<dbReference type="eggNOG" id="ENOG502ZPM5">
    <property type="taxonomic scope" value="Bacteria"/>
</dbReference>
<organism evidence="2 3">
    <name type="scientific">Bradyrhizobium diazoefficiens (strain JCM 10833 / BCRC 13528 / IAM 13628 / NBRC 14792 / USDA 110)</name>
    <dbReference type="NCBI Taxonomy" id="224911"/>
    <lineage>
        <taxon>Bacteria</taxon>
        <taxon>Pseudomonadati</taxon>
        <taxon>Pseudomonadota</taxon>
        <taxon>Alphaproteobacteria</taxon>
        <taxon>Hyphomicrobiales</taxon>
        <taxon>Nitrobacteraceae</taxon>
        <taxon>Bradyrhizobium</taxon>
    </lineage>
</organism>
<dbReference type="AlphaFoldDB" id="Q89YD0"/>
<dbReference type="KEGG" id="bja:blr0024"/>
<dbReference type="Proteomes" id="UP000002526">
    <property type="component" value="Chromosome"/>
</dbReference>
<proteinExistence type="predicted"/>
<gene>
    <name evidence="2" type="ordered locus">blr0024</name>
</gene>
<keyword evidence="3" id="KW-1185">Reference proteome</keyword>
<protein>
    <submittedName>
        <fullName evidence="2">Blr0024 protein</fullName>
    </submittedName>
</protein>
<dbReference type="EMBL" id="BA000040">
    <property type="protein sequence ID" value="BAC45289.1"/>
    <property type="molecule type" value="Genomic_DNA"/>
</dbReference>
<evidence type="ECO:0000256" key="1">
    <source>
        <dbReference type="SAM" id="MobiDB-lite"/>
    </source>
</evidence>
<name>Q89YD0_BRADU</name>
<dbReference type="HOGENOM" id="CLU_1988340_0_0_5"/>
<evidence type="ECO:0000313" key="3">
    <source>
        <dbReference type="Proteomes" id="UP000002526"/>
    </source>
</evidence>
<feature type="region of interest" description="Disordered" evidence="1">
    <location>
        <begin position="32"/>
        <end position="60"/>
    </location>
</feature>
<evidence type="ECO:0000313" key="2">
    <source>
        <dbReference type="EMBL" id="BAC45289.1"/>
    </source>
</evidence>
<dbReference type="InParanoid" id="Q89YD0"/>